<evidence type="ECO:0000259" key="3">
    <source>
        <dbReference type="Pfam" id="PF13439"/>
    </source>
</evidence>
<gene>
    <name evidence="4" type="ORF">ACFPK8_07355</name>
</gene>
<sequence length="357" mass="38770">MSAPTSAIATNNGDIGGGEVMLLNIAGALRDLGHEVMVIGPASPGELVRLAQKSGFQTTTLRATNRREYIVSLCLWRLRHRRIPLWCNGLVPSFATAGIGPRIVHFHILPVGLNAVAARVGKLAARRVLVPSQFMADRIPGSKVLVNWTEEIPFRPRSISVDQPLRIGFLGRLTRDKGVDVLARAVRSIIRETDRDVQLILAGENRFGSDADDREIVAALAPIADRVIERGWVARDMFFDDIDLAVFPSVWEEPFGLVAAEAMAAGVPFIISDSGALPEVAGSRHPWIAERGDSEDLARVLSAAVDDLSSSEKVVAASRSRWEREFSPRAGKVALVSLLSGMAHETPENRRKGVKSA</sequence>
<dbReference type="CDD" id="cd03801">
    <property type="entry name" value="GT4_PimA-like"/>
    <property type="match status" value="1"/>
</dbReference>
<dbReference type="Pfam" id="PF13692">
    <property type="entry name" value="Glyco_trans_1_4"/>
    <property type="match status" value="1"/>
</dbReference>
<evidence type="ECO:0000256" key="2">
    <source>
        <dbReference type="ARBA" id="ARBA00022679"/>
    </source>
</evidence>
<name>A0ABW0FEC5_9MICO</name>
<protein>
    <submittedName>
        <fullName evidence="4">Glycosyltransferase family 4 protein</fullName>
        <ecNumber evidence="4">2.4.-.-</ecNumber>
    </submittedName>
</protein>
<evidence type="ECO:0000313" key="5">
    <source>
        <dbReference type="Proteomes" id="UP001595937"/>
    </source>
</evidence>
<evidence type="ECO:0000313" key="4">
    <source>
        <dbReference type="EMBL" id="MFC5297324.1"/>
    </source>
</evidence>
<dbReference type="PANTHER" id="PTHR12526">
    <property type="entry name" value="GLYCOSYLTRANSFERASE"/>
    <property type="match status" value="1"/>
</dbReference>
<dbReference type="EMBL" id="JBHSLN010000020">
    <property type="protein sequence ID" value="MFC5297324.1"/>
    <property type="molecule type" value="Genomic_DNA"/>
</dbReference>
<feature type="domain" description="Glycosyltransferase subfamily 4-like N-terminal" evidence="3">
    <location>
        <begin position="15"/>
        <end position="138"/>
    </location>
</feature>
<reference evidence="5" key="1">
    <citation type="journal article" date="2019" name="Int. J. Syst. Evol. Microbiol.">
        <title>The Global Catalogue of Microorganisms (GCM) 10K type strain sequencing project: providing services to taxonomists for standard genome sequencing and annotation.</title>
        <authorList>
            <consortium name="The Broad Institute Genomics Platform"/>
            <consortium name="The Broad Institute Genome Sequencing Center for Infectious Disease"/>
            <person name="Wu L."/>
            <person name="Ma J."/>
        </authorList>
    </citation>
    <scope>NUCLEOTIDE SEQUENCE [LARGE SCALE GENOMIC DNA]</scope>
    <source>
        <strain evidence="5">CGMCC 1.16455</strain>
    </source>
</reference>
<dbReference type="Proteomes" id="UP001595937">
    <property type="component" value="Unassembled WGS sequence"/>
</dbReference>
<dbReference type="Pfam" id="PF13439">
    <property type="entry name" value="Glyco_transf_4"/>
    <property type="match status" value="1"/>
</dbReference>
<dbReference type="Gene3D" id="3.40.50.2000">
    <property type="entry name" value="Glycogen Phosphorylase B"/>
    <property type="match status" value="2"/>
</dbReference>
<proteinExistence type="predicted"/>
<dbReference type="SUPFAM" id="SSF53756">
    <property type="entry name" value="UDP-Glycosyltransferase/glycogen phosphorylase"/>
    <property type="match status" value="1"/>
</dbReference>
<dbReference type="EC" id="2.4.-.-" evidence="4"/>
<organism evidence="4 5">
    <name type="scientific">Brachybacterium tyrofermentans</name>
    <dbReference type="NCBI Taxonomy" id="47848"/>
    <lineage>
        <taxon>Bacteria</taxon>
        <taxon>Bacillati</taxon>
        <taxon>Actinomycetota</taxon>
        <taxon>Actinomycetes</taxon>
        <taxon>Micrococcales</taxon>
        <taxon>Dermabacteraceae</taxon>
        <taxon>Brachybacterium</taxon>
    </lineage>
</organism>
<comment type="caution">
    <text evidence="4">The sequence shown here is derived from an EMBL/GenBank/DDBJ whole genome shotgun (WGS) entry which is preliminary data.</text>
</comment>
<keyword evidence="2 4" id="KW-0808">Transferase</keyword>
<dbReference type="RefSeq" id="WP_343924227.1">
    <property type="nucleotide sequence ID" value="NZ_BAAAIR010000038.1"/>
</dbReference>
<dbReference type="GeneID" id="303297511"/>
<keyword evidence="1 4" id="KW-0328">Glycosyltransferase</keyword>
<dbReference type="GO" id="GO:0016757">
    <property type="term" value="F:glycosyltransferase activity"/>
    <property type="evidence" value="ECO:0007669"/>
    <property type="project" value="UniProtKB-KW"/>
</dbReference>
<accession>A0ABW0FEC5</accession>
<evidence type="ECO:0000256" key="1">
    <source>
        <dbReference type="ARBA" id="ARBA00022676"/>
    </source>
</evidence>
<dbReference type="InterPro" id="IPR028098">
    <property type="entry name" value="Glyco_trans_4-like_N"/>
</dbReference>
<keyword evidence="5" id="KW-1185">Reference proteome</keyword>